<feature type="transmembrane region" description="Helical" evidence="14">
    <location>
        <begin position="59"/>
        <end position="80"/>
    </location>
</feature>
<evidence type="ECO:0000256" key="14">
    <source>
        <dbReference type="SAM" id="Phobius"/>
    </source>
</evidence>
<dbReference type="Pfam" id="PF02535">
    <property type="entry name" value="Zip"/>
    <property type="match status" value="1"/>
</dbReference>
<feature type="transmembrane region" description="Helical" evidence="14">
    <location>
        <begin position="341"/>
        <end position="360"/>
    </location>
</feature>
<keyword evidence="3" id="KW-1003">Cell membrane</keyword>
<evidence type="ECO:0000256" key="5">
    <source>
        <dbReference type="ARBA" id="ARBA00022833"/>
    </source>
</evidence>
<dbReference type="InterPro" id="IPR003689">
    <property type="entry name" value="ZIP"/>
</dbReference>
<organism evidence="15 16">
    <name type="scientific">Araneus ventricosus</name>
    <name type="common">Orbweaver spider</name>
    <name type="synonym">Epeira ventricosa</name>
    <dbReference type="NCBI Taxonomy" id="182803"/>
    <lineage>
        <taxon>Eukaryota</taxon>
        <taxon>Metazoa</taxon>
        <taxon>Ecdysozoa</taxon>
        <taxon>Arthropoda</taxon>
        <taxon>Chelicerata</taxon>
        <taxon>Arachnida</taxon>
        <taxon>Araneae</taxon>
        <taxon>Araneomorphae</taxon>
        <taxon>Entelegynae</taxon>
        <taxon>Araneoidea</taxon>
        <taxon>Araneidae</taxon>
        <taxon>Araneus</taxon>
    </lineage>
</organism>
<keyword evidence="2" id="KW-0813">Transport</keyword>
<evidence type="ECO:0000256" key="13">
    <source>
        <dbReference type="ARBA" id="ARBA00042778"/>
    </source>
</evidence>
<gene>
    <name evidence="15" type="primary">slc39a3</name>
    <name evidence="15" type="ORF">AVEN_2819_1</name>
</gene>
<sequence>MDNHLLLQLLRAGFATCFYLLTFACYLAPILIAKYWKSKAQSIASPDRAIQSKQFGNRIISWFNCTAIGIFLSTCFLGIFPNVKDMFTTLLQKLDQNTQFPLAECVIVFGFILTLLLEQSLLSWQERKESRLQDDIEQNRGLLEECEMQDLSDEPSYIREEHELSLVDGFQSKSLRLSNCDEQNINDDNLSITNDIDHGRSHNHMSLLVHRGSGFSFLILVLACGLHSIFEGITLGLQTSTTKAVHLFIAIIIHQCLMAVALGINSTKLKYSFGFYFKFALGLSAFVPAGIIIGILVQHAPGTIGELISAFLQGLSAGVFLHVTFQDFLPSEFSNKKDRILKVLFVLLGFCMMAIITLFFSM</sequence>
<feature type="transmembrane region" description="Helical" evidence="14">
    <location>
        <begin position="12"/>
        <end position="33"/>
    </location>
</feature>
<keyword evidence="7 14" id="KW-1133">Transmembrane helix</keyword>
<keyword evidence="4 14" id="KW-0812">Transmembrane</keyword>
<keyword evidence="9 14" id="KW-0472">Membrane</keyword>
<comment type="caution">
    <text evidence="15">The sequence shown here is derived from an EMBL/GenBank/DDBJ whole genome shotgun (WGS) entry which is preliminary data.</text>
</comment>
<dbReference type="Proteomes" id="UP000499080">
    <property type="component" value="Unassembled WGS sequence"/>
</dbReference>
<feature type="transmembrane region" description="Helical" evidence="14">
    <location>
        <begin position="100"/>
        <end position="117"/>
    </location>
</feature>
<dbReference type="PANTHER" id="PTHR11040:SF221">
    <property type="entry name" value="ZINC TRANSPORTER ZIP3"/>
    <property type="match status" value="1"/>
</dbReference>
<keyword evidence="16" id="KW-1185">Reference proteome</keyword>
<dbReference type="GO" id="GO:0005385">
    <property type="term" value="F:zinc ion transmembrane transporter activity"/>
    <property type="evidence" value="ECO:0007669"/>
    <property type="project" value="TreeGrafter"/>
</dbReference>
<keyword evidence="8" id="KW-0406">Ion transport</keyword>
<dbReference type="OrthoDB" id="448280at2759"/>
<evidence type="ECO:0000256" key="8">
    <source>
        <dbReference type="ARBA" id="ARBA00023065"/>
    </source>
</evidence>
<evidence type="ECO:0000256" key="11">
    <source>
        <dbReference type="ARBA" id="ARBA00039395"/>
    </source>
</evidence>
<proteinExistence type="predicted"/>
<protein>
    <recommendedName>
        <fullName evidence="11">Zinc transporter ZIP3</fullName>
    </recommendedName>
    <alternativeName>
        <fullName evidence="13">Solute carrier family 39 member 3</fullName>
    </alternativeName>
    <alternativeName>
        <fullName evidence="12">Zrt- and Irt-like protein 3</fullName>
    </alternativeName>
</protein>
<accession>A0A4Y2EJI3</accession>
<evidence type="ECO:0000256" key="9">
    <source>
        <dbReference type="ARBA" id="ARBA00023136"/>
    </source>
</evidence>
<evidence type="ECO:0000256" key="10">
    <source>
        <dbReference type="ARBA" id="ARBA00036307"/>
    </source>
</evidence>
<evidence type="ECO:0000256" key="4">
    <source>
        <dbReference type="ARBA" id="ARBA00022692"/>
    </source>
</evidence>
<evidence type="ECO:0000313" key="16">
    <source>
        <dbReference type="Proteomes" id="UP000499080"/>
    </source>
</evidence>
<feature type="transmembrane region" description="Helical" evidence="14">
    <location>
        <begin position="308"/>
        <end position="329"/>
    </location>
</feature>
<keyword evidence="6" id="KW-0864">Zinc transport</keyword>
<evidence type="ECO:0000256" key="7">
    <source>
        <dbReference type="ARBA" id="ARBA00022989"/>
    </source>
</evidence>
<dbReference type="AlphaFoldDB" id="A0A4Y2EJI3"/>
<feature type="transmembrane region" description="Helical" evidence="14">
    <location>
        <begin position="244"/>
        <end position="264"/>
    </location>
</feature>
<evidence type="ECO:0000256" key="12">
    <source>
        <dbReference type="ARBA" id="ARBA00041702"/>
    </source>
</evidence>
<evidence type="ECO:0000256" key="2">
    <source>
        <dbReference type="ARBA" id="ARBA00022448"/>
    </source>
</evidence>
<evidence type="ECO:0000256" key="1">
    <source>
        <dbReference type="ARBA" id="ARBA00004424"/>
    </source>
</evidence>
<keyword evidence="5" id="KW-0862">Zinc</keyword>
<evidence type="ECO:0000256" key="6">
    <source>
        <dbReference type="ARBA" id="ARBA00022906"/>
    </source>
</evidence>
<dbReference type="GO" id="GO:0016324">
    <property type="term" value="C:apical plasma membrane"/>
    <property type="evidence" value="ECO:0007669"/>
    <property type="project" value="UniProtKB-SubCell"/>
</dbReference>
<evidence type="ECO:0000313" key="15">
    <source>
        <dbReference type="EMBL" id="GBM29310.1"/>
    </source>
</evidence>
<evidence type="ECO:0000256" key="3">
    <source>
        <dbReference type="ARBA" id="ARBA00022475"/>
    </source>
</evidence>
<dbReference type="PANTHER" id="PTHR11040">
    <property type="entry name" value="ZINC/IRON TRANSPORTER"/>
    <property type="match status" value="1"/>
</dbReference>
<reference evidence="15 16" key="1">
    <citation type="journal article" date="2019" name="Sci. Rep.">
        <title>Orb-weaving spider Araneus ventricosus genome elucidates the spidroin gene catalogue.</title>
        <authorList>
            <person name="Kono N."/>
            <person name="Nakamura H."/>
            <person name="Ohtoshi R."/>
            <person name="Moran D.A.P."/>
            <person name="Shinohara A."/>
            <person name="Yoshida Y."/>
            <person name="Fujiwara M."/>
            <person name="Mori M."/>
            <person name="Tomita M."/>
            <person name="Arakawa K."/>
        </authorList>
    </citation>
    <scope>NUCLEOTIDE SEQUENCE [LARGE SCALE GENOMIC DNA]</scope>
</reference>
<feature type="transmembrane region" description="Helical" evidence="14">
    <location>
        <begin position="276"/>
        <end position="296"/>
    </location>
</feature>
<feature type="transmembrane region" description="Helical" evidence="14">
    <location>
        <begin position="215"/>
        <end position="238"/>
    </location>
</feature>
<name>A0A4Y2EJI3_ARAVE</name>
<dbReference type="EMBL" id="BGPR01000633">
    <property type="protein sequence ID" value="GBM29310.1"/>
    <property type="molecule type" value="Genomic_DNA"/>
</dbReference>
<comment type="catalytic activity">
    <reaction evidence="10">
        <text>Zn(2+)(in) = Zn(2+)(out)</text>
        <dbReference type="Rhea" id="RHEA:29351"/>
        <dbReference type="ChEBI" id="CHEBI:29105"/>
    </reaction>
    <physiologicalReaction direction="left-to-right" evidence="10">
        <dbReference type="Rhea" id="RHEA:29352"/>
    </physiologicalReaction>
</comment>
<comment type="subcellular location">
    <subcellularLocation>
        <location evidence="1">Apical cell membrane</location>
        <topology evidence="1">Multi-pass membrane protein</topology>
    </subcellularLocation>
</comment>